<comment type="caution">
    <text evidence="1">The sequence shown here is derived from an EMBL/GenBank/DDBJ whole genome shotgun (WGS) entry which is preliminary data.</text>
</comment>
<reference evidence="1" key="1">
    <citation type="journal article" date="2015" name="Nature">
        <title>Complex archaea that bridge the gap between prokaryotes and eukaryotes.</title>
        <authorList>
            <person name="Spang A."/>
            <person name="Saw J.H."/>
            <person name="Jorgensen S.L."/>
            <person name="Zaremba-Niedzwiedzka K."/>
            <person name="Martijn J."/>
            <person name="Lind A.E."/>
            <person name="van Eijk R."/>
            <person name="Schleper C."/>
            <person name="Guy L."/>
            <person name="Ettema T.J."/>
        </authorList>
    </citation>
    <scope>NUCLEOTIDE SEQUENCE</scope>
</reference>
<sequence>MKVTLFDNDWYSSIISQTLQNLPRDTSADAVALATALLVGCATIAQAIDGPTPQTTAAGGLNEIANTLGRIADIHERPADPN</sequence>
<protein>
    <submittedName>
        <fullName evidence="1">Uncharacterized protein</fullName>
    </submittedName>
</protein>
<evidence type="ECO:0000313" key="1">
    <source>
        <dbReference type="EMBL" id="KKN55328.1"/>
    </source>
</evidence>
<proteinExistence type="predicted"/>
<name>A0A0F9UNZ7_9ZZZZ</name>
<dbReference type="EMBL" id="LAZR01000889">
    <property type="protein sequence ID" value="KKN55328.1"/>
    <property type="molecule type" value="Genomic_DNA"/>
</dbReference>
<organism evidence="1">
    <name type="scientific">marine sediment metagenome</name>
    <dbReference type="NCBI Taxonomy" id="412755"/>
    <lineage>
        <taxon>unclassified sequences</taxon>
        <taxon>metagenomes</taxon>
        <taxon>ecological metagenomes</taxon>
    </lineage>
</organism>
<gene>
    <name evidence="1" type="ORF">LCGC14_0583180</name>
</gene>
<dbReference type="AlphaFoldDB" id="A0A0F9UNZ7"/>
<accession>A0A0F9UNZ7</accession>